<keyword evidence="3" id="KW-1185">Reference proteome</keyword>
<evidence type="ECO:0000313" key="2">
    <source>
        <dbReference type="EMBL" id="MBP2329057.1"/>
    </source>
</evidence>
<dbReference type="Gene3D" id="3.30.420.10">
    <property type="entry name" value="Ribonuclease H-like superfamily/Ribonuclease H"/>
    <property type="match status" value="1"/>
</dbReference>
<dbReference type="PROSITE" id="PS50994">
    <property type="entry name" value="INTEGRASE"/>
    <property type="match status" value="1"/>
</dbReference>
<sequence length="135" mass="15841">MDLEDAGATTVRYLIRDRDSKYTTAFDTVLTDSGITTITTGIRMPRMNAIMERWIRTCRTELLDRTLIYNQRHLLHALREYEDFYNHHRPNRALHAAAPQRPLPPPITKPHALEYLDIRRQDRLGGILHQYHHAA</sequence>
<reference evidence="2 3" key="1">
    <citation type="submission" date="2021-03" db="EMBL/GenBank/DDBJ databases">
        <title>Sequencing the genomes of 1000 actinobacteria strains.</title>
        <authorList>
            <person name="Klenk H.-P."/>
        </authorList>
    </citation>
    <scope>NUCLEOTIDE SEQUENCE [LARGE SCALE GENOMIC DNA]</scope>
    <source>
        <strain evidence="2 3">DSM 46670</strain>
    </source>
</reference>
<organism evidence="2 3">
    <name type="scientific">Kibdelosporangium banguiense</name>
    <dbReference type="NCBI Taxonomy" id="1365924"/>
    <lineage>
        <taxon>Bacteria</taxon>
        <taxon>Bacillati</taxon>
        <taxon>Actinomycetota</taxon>
        <taxon>Actinomycetes</taxon>
        <taxon>Pseudonocardiales</taxon>
        <taxon>Pseudonocardiaceae</taxon>
        <taxon>Kibdelosporangium</taxon>
    </lineage>
</organism>
<dbReference type="EMBL" id="JAGINW010000001">
    <property type="protein sequence ID" value="MBP2329057.1"/>
    <property type="molecule type" value="Genomic_DNA"/>
</dbReference>
<dbReference type="Proteomes" id="UP001519332">
    <property type="component" value="Unassembled WGS sequence"/>
</dbReference>
<protein>
    <submittedName>
        <fullName evidence="2">Transposase InsO family protein</fullName>
    </submittedName>
</protein>
<evidence type="ECO:0000313" key="3">
    <source>
        <dbReference type="Proteomes" id="UP001519332"/>
    </source>
</evidence>
<evidence type="ECO:0000259" key="1">
    <source>
        <dbReference type="PROSITE" id="PS50994"/>
    </source>
</evidence>
<dbReference type="InterPro" id="IPR012337">
    <property type="entry name" value="RNaseH-like_sf"/>
</dbReference>
<dbReference type="InterPro" id="IPR036397">
    <property type="entry name" value="RNaseH_sf"/>
</dbReference>
<dbReference type="RefSeq" id="WP_245378688.1">
    <property type="nucleotide sequence ID" value="NZ_JAGINW010000001.1"/>
</dbReference>
<feature type="domain" description="Integrase catalytic" evidence="1">
    <location>
        <begin position="1"/>
        <end position="110"/>
    </location>
</feature>
<gene>
    <name evidence="2" type="ORF">JOF56_009442</name>
</gene>
<name>A0ABS4TXC9_9PSEU</name>
<accession>A0ABS4TXC9</accession>
<proteinExistence type="predicted"/>
<dbReference type="SUPFAM" id="SSF53098">
    <property type="entry name" value="Ribonuclease H-like"/>
    <property type="match status" value="1"/>
</dbReference>
<dbReference type="InterPro" id="IPR001584">
    <property type="entry name" value="Integrase_cat-core"/>
</dbReference>
<dbReference type="Pfam" id="PF13683">
    <property type="entry name" value="rve_3"/>
    <property type="match status" value="1"/>
</dbReference>
<comment type="caution">
    <text evidence="2">The sequence shown here is derived from an EMBL/GenBank/DDBJ whole genome shotgun (WGS) entry which is preliminary data.</text>
</comment>